<feature type="region of interest" description="Disordered" evidence="1">
    <location>
        <begin position="1"/>
        <end position="35"/>
    </location>
</feature>
<protein>
    <submittedName>
        <fullName evidence="2">Uncharacterized protein</fullName>
    </submittedName>
</protein>
<sequence>MNHIANAEDEKDGETEIAKQGETHKHTDTALARRPPVRLSEHDLVKACLLERLRSYQADVAGRGYDVQKQWLQREAQEIYQKFKHTELRGYNAEEIYTAMRHWYNNRRAT</sequence>
<dbReference type="InParanoid" id="A0A5C3NKH3"/>
<dbReference type="Proteomes" id="UP000308197">
    <property type="component" value="Unassembled WGS sequence"/>
</dbReference>
<dbReference type="EMBL" id="ML213266">
    <property type="protein sequence ID" value="TFK77704.1"/>
    <property type="molecule type" value="Genomic_DNA"/>
</dbReference>
<accession>A0A5C3NKH3</accession>
<dbReference type="AlphaFoldDB" id="A0A5C3NKH3"/>
<evidence type="ECO:0000313" key="2">
    <source>
        <dbReference type="EMBL" id="TFK77704.1"/>
    </source>
</evidence>
<evidence type="ECO:0000313" key="3">
    <source>
        <dbReference type="Proteomes" id="UP000308197"/>
    </source>
</evidence>
<proteinExistence type="predicted"/>
<gene>
    <name evidence="2" type="ORF">K466DRAFT_607809</name>
</gene>
<feature type="compositionally biased region" description="Basic and acidic residues" evidence="1">
    <location>
        <begin position="14"/>
        <end position="28"/>
    </location>
</feature>
<keyword evidence="3" id="KW-1185">Reference proteome</keyword>
<reference evidence="2 3" key="1">
    <citation type="journal article" date="2019" name="Nat. Ecol. Evol.">
        <title>Megaphylogeny resolves global patterns of mushroom evolution.</title>
        <authorList>
            <person name="Varga T."/>
            <person name="Krizsan K."/>
            <person name="Foldi C."/>
            <person name="Dima B."/>
            <person name="Sanchez-Garcia M."/>
            <person name="Sanchez-Ramirez S."/>
            <person name="Szollosi G.J."/>
            <person name="Szarkandi J.G."/>
            <person name="Papp V."/>
            <person name="Albert L."/>
            <person name="Andreopoulos W."/>
            <person name="Angelini C."/>
            <person name="Antonin V."/>
            <person name="Barry K.W."/>
            <person name="Bougher N.L."/>
            <person name="Buchanan P."/>
            <person name="Buyck B."/>
            <person name="Bense V."/>
            <person name="Catcheside P."/>
            <person name="Chovatia M."/>
            <person name="Cooper J."/>
            <person name="Damon W."/>
            <person name="Desjardin D."/>
            <person name="Finy P."/>
            <person name="Geml J."/>
            <person name="Haridas S."/>
            <person name="Hughes K."/>
            <person name="Justo A."/>
            <person name="Karasinski D."/>
            <person name="Kautmanova I."/>
            <person name="Kiss B."/>
            <person name="Kocsube S."/>
            <person name="Kotiranta H."/>
            <person name="LaButti K.M."/>
            <person name="Lechner B.E."/>
            <person name="Liimatainen K."/>
            <person name="Lipzen A."/>
            <person name="Lukacs Z."/>
            <person name="Mihaltcheva S."/>
            <person name="Morgado L.N."/>
            <person name="Niskanen T."/>
            <person name="Noordeloos M.E."/>
            <person name="Ohm R.A."/>
            <person name="Ortiz-Santana B."/>
            <person name="Ovrebo C."/>
            <person name="Racz N."/>
            <person name="Riley R."/>
            <person name="Savchenko A."/>
            <person name="Shiryaev A."/>
            <person name="Soop K."/>
            <person name="Spirin V."/>
            <person name="Szebenyi C."/>
            <person name="Tomsovsky M."/>
            <person name="Tulloss R.E."/>
            <person name="Uehling J."/>
            <person name="Grigoriev I.V."/>
            <person name="Vagvolgyi C."/>
            <person name="Papp T."/>
            <person name="Martin F.M."/>
            <person name="Miettinen O."/>
            <person name="Hibbett D.S."/>
            <person name="Nagy L.G."/>
        </authorList>
    </citation>
    <scope>NUCLEOTIDE SEQUENCE [LARGE SCALE GENOMIC DNA]</scope>
    <source>
        <strain evidence="2 3">HHB13444</strain>
    </source>
</reference>
<organism evidence="2 3">
    <name type="scientific">Polyporus arcularius HHB13444</name>
    <dbReference type="NCBI Taxonomy" id="1314778"/>
    <lineage>
        <taxon>Eukaryota</taxon>
        <taxon>Fungi</taxon>
        <taxon>Dikarya</taxon>
        <taxon>Basidiomycota</taxon>
        <taxon>Agaricomycotina</taxon>
        <taxon>Agaricomycetes</taxon>
        <taxon>Polyporales</taxon>
        <taxon>Polyporaceae</taxon>
        <taxon>Polyporus</taxon>
    </lineage>
</organism>
<name>A0A5C3NKH3_9APHY</name>
<evidence type="ECO:0000256" key="1">
    <source>
        <dbReference type="SAM" id="MobiDB-lite"/>
    </source>
</evidence>